<name>A0A2Z7BD66_9LAMI</name>
<dbReference type="AlphaFoldDB" id="A0A2Z7BD66"/>
<dbReference type="Proteomes" id="UP000250235">
    <property type="component" value="Unassembled WGS sequence"/>
</dbReference>
<proteinExistence type="predicted"/>
<feature type="region of interest" description="Disordered" evidence="1">
    <location>
        <begin position="64"/>
        <end position="94"/>
    </location>
</feature>
<accession>A0A2Z7BD66</accession>
<evidence type="ECO:0000313" key="3">
    <source>
        <dbReference type="Proteomes" id="UP000250235"/>
    </source>
</evidence>
<dbReference type="EMBL" id="KV006856">
    <property type="protein sequence ID" value="KZV32424.1"/>
    <property type="molecule type" value="Genomic_DNA"/>
</dbReference>
<evidence type="ECO:0000313" key="2">
    <source>
        <dbReference type="EMBL" id="KZV32424.1"/>
    </source>
</evidence>
<sequence>MLDVIMDMMAIITLRFGTSSEGIVSNALRLENQQVEAMLTLTKESCFQSWTGLGDLPPPTLKCQFPCESGRSQAPRRQKEQLPVPKRPSQKRKRRLVLGSEDEFLISEAAVGGTSIEQEPTVEHVFEEQQIDNVDDIIQQTLTETAQVETD</sequence>
<protein>
    <submittedName>
        <fullName evidence="2">Uncharacterized protein</fullName>
    </submittedName>
</protein>
<gene>
    <name evidence="2" type="ORF">F511_44737</name>
</gene>
<keyword evidence="3" id="KW-1185">Reference proteome</keyword>
<reference evidence="2 3" key="1">
    <citation type="journal article" date="2015" name="Proc. Natl. Acad. Sci. U.S.A.">
        <title>The resurrection genome of Boea hygrometrica: A blueprint for survival of dehydration.</title>
        <authorList>
            <person name="Xiao L."/>
            <person name="Yang G."/>
            <person name="Zhang L."/>
            <person name="Yang X."/>
            <person name="Zhao S."/>
            <person name="Ji Z."/>
            <person name="Zhou Q."/>
            <person name="Hu M."/>
            <person name="Wang Y."/>
            <person name="Chen M."/>
            <person name="Xu Y."/>
            <person name="Jin H."/>
            <person name="Xiao X."/>
            <person name="Hu G."/>
            <person name="Bao F."/>
            <person name="Hu Y."/>
            <person name="Wan P."/>
            <person name="Li L."/>
            <person name="Deng X."/>
            <person name="Kuang T."/>
            <person name="Xiang C."/>
            <person name="Zhu J.K."/>
            <person name="Oliver M.J."/>
            <person name="He Y."/>
        </authorList>
    </citation>
    <scope>NUCLEOTIDE SEQUENCE [LARGE SCALE GENOMIC DNA]</scope>
    <source>
        <strain evidence="3">cv. XS01</strain>
    </source>
</reference>
<evidence type="ECO:0000256" key="1">
    <source>
        <dbReference type="SAM" id="MobiDB-lite"/>
    </source>
</evidence>
<organism evidence="2 3">
    <name type="scientific">Dorcoceras hygrometricum</name>
    <dbReference type="NCBI Taxonomy" id="472368"/>
    <lineage>
        <taxon>Eukaryota</taxon>
        <taxon>Viridiplantae</taxon>
        <taxon>Streptophyta</taxon>
        <taxon>Embryophyta</taxon>
        <taxon>Tracheophyta</taxon>
        <taxon>Spermatophyta</taxon>
        <taxon>Magnoliopsida</taxon>
        <taxon>eudicotyledons</taxon>
        <taxon>Gunneridae</taxon>
        <taxon>Pentapetalae</taxon>
        <taxon>asterids</taxon>
        <taxon>lamiids</taxon>
        <taxon>Lamiales</taxon>
        <taxon>Gesneriaceae</taxon>
        <taxon>Didymocarpoideae</taxon>
        <taxon>Trichosporeae</taxon>
        <taxon>Loxocarpinae</taxon>
        <taxon>Dorcoceras</taxon>
    </lineage>
</organism>